<proteinExistence type="predicted"/>
<protein>
    <recommendedName>
        <fullName evidence="4">Internal virion protein</fullName>
    </recommendedName>
</protein>
<feature type="region of interest" description="Disordered" evidence="1">
    <location>
        <begin position="233"/>
        <end position="252"/>
    </location>
</feature>
<dbReference type="InterPro" id="IPR038996">
    <property type="entry name" value="Gp14"/>
</dbReference>
<accession>A0A2P9JZV3</accession>
<dbReference type="GeneID" id="54989851"/>
<evidence type="ECO:0000313" key="2">
    <source>
        <dbReference type="EMBL" id="AVI05071.1"/>
    </source>
</evidence>
<evidence type="ECO:0008006" key="4">
    <source>
        <dbReference type="Google" id="ProtNLM"/>
    </source>
</evidence>
<reference evidence="2" key="1">
    <citation type="submission" date="2018-01" db="EMBL/GenBank/DDBJ databases">
        <title>Complete genome sequence analysis of a novel Salmonella phage Spp16.</title>
        <authorList>
            <person name="Zhao F."/>
            <person name="Sun H."/>
            <person name="Ren H."/>
            <person name="Tong Y."/>
        </authorList>
    </citation>
    <scope>NUCLEOTIDE SEQUENCE [LARGE SCALE GENOMIC DNA]</scope>
</reference>
<dbReference type="RefSeq" id="YP_009799366.1">
    <property type="nucleotide sequence ID" value="NC_047941.1"/>
</dbReference>
<dbReference type="KEGG" id="vg:54989851"/>
<sequence>MAGDIWGQIGMAGVNILGGYMNAKNQRKQAKAQYEYQKNEATNAALNRASNNILRMTSANAARMQQWSDNKKKLDAMGKAWNEHNYNVGLQKDAIVANKFEAQLQSNAMMGAIVAQAAASGVGGASVEQVKQTEEMRRARTDREFDKQTQQLNVADREMKVAILDRGWNSLDMTTVFSDLDYTPKDLVIDTSDAYKYSLGKATFDGLSGFSGNMNNLGINLREFGYEGRSLFGGSSTSDRNKGPNSGALLKL</sequence>
<dbReference type="Proteomes" id="UP000241381">
    <property type="component" value="Segment"/>
</dbReference>
<dbReference type="EMBL" id="MG878892">
    <property type="protein sequence ID" value="AVI05071.1"/>
    <property type="molecule type" value="Genomic_DNA"/>
</dbReference>
<evidence type="ECO:0000313" key="3">
    <source>
        <dbReference type="Proteomes" id="UP000241381"/>
    </source>
</evidence>
<keyword evidence="3" id="KW-1185">Reference proteome</keyword>
<evidence type="ECO:0000256" key="1">
    <source>
        <dbReference type="SAM" id="MobiDB-lite"/>
    </source>
</evidence>
<organism evidence="2 3">
    <name type="scientific">Salmonella phage vB_SpuP_Spp16</name>
    <dbReference type="NCBI Taxonomy" id="2081603"/>
    <lineage>
        <taxon>Viruses</taxon>
        <taxon>Duplodnaviria</taxon>
        <taxon>Heunggongvirae</taxon>
        <taxon>Uroviricota</taxon>
        <taxon>Caudoviricetes</taxon>
        <taxon>Autographivirales</taxon>
        <taxon>Autonotataviridae</taxon>
        <taxon>Melnykvirinae</taxon>
        <taxon>Panjvirus</taxon>
        <taxon>Panjvirus Spp16</taxon>
    </lineage>
</organism>
<dbReference type="Pfam" id="PF24072">
    <property type="entry name" value="T7_gp14"/>
    <property type="match status" value="1"/>
</dbReference>
<name>A0A2P9JZV3_9CAUD</name>